<dbReference type="PANTHER" id="PTHR31672:SF13">
    <property type="entry name" value="F-BOX PROTEIN CPR30-LIKE"/>
    <property type="match status" value="1"/>
</dbReference>
<dbReference type="Pfam" id="PF00646">
    <property type="entry name" value="F-box"/>
    <property type="match status" value="1"/>
</dbReference>
<dbReference type="InterPro" id="IPR036047">
    <property type="entry name" value="F-box-like_dom_sf"/>
</dbReference>
<reference evidence="3" key="2">
    <citation type="submission" date="2025-08" db="UniProtKB">
        <authorList>
            <consortium name="RefSeq"/>
        </authorList>
    </citation>
    <scope>IDENTIFICATION</scope>
    <source>
        <tissue evidence="3">Leaf</tissue>
    </source>
</reference>
<dbReference type="NCBIfam" id="TIGR01640">
    <property type="entry name" value="F_box_assoc_1"/>
    <property type="match status" value="2"/>
</dbReference>
<name>A0ABM0WAT8_CAMSA</name>
<protein>
    <submittedName>
        <fullName evidence="3">F-box protein At3g17560</fullName>
    </submittedName>
</protein>
<dbReference type="PANTHER" id="PTHR31672">
    <property type="entry name" value="BNACNNG10540D PROTEIN"/>
    <property type="match status" value="1"/>
</dbReference>
<keyword evidence="2" id="KW-1185">Reference proteome</keyword>
<dbReference type="SUPFAM" id="SSF81383">
    <property type="entry name" value="F-box domain"/>
    <property type="match status" value="1"/>
</dbReference>
<dbReference type="Gene3D" id="1.20.1280.50">
    <property type="match status" value="1"/>
</dbReference>
<dbReference type="SMART" id="SM00256">
    <property type="entry name" value="FBOX"/>
    <property type="match status" value="1"/>
</dbReference>
<proteinExistence type="predicted"/>
<evidence type="ECO:0000313" key="2">
    <source>
        <dbReference type="Proteomes" id="UP000694864"/>
    </source>
</evidence>
<dbReference type="Pfam" id="PF07734">
    <property type="entry name" value="FBA_1"/>
    <property type="match status" value="1"/>
</dbReference>
<gene>
    <name evidence="3" type="primary">LOC104748273</name>
</gene>
<reference evidence="2" key="1">
    <citation type="journal article" date="2014" name="Nat. Commun.">
        <title>The emerging biofuel crop Camelina sativa retains a highly undifferentiated hexaploid genome structure.</title>
        <authorList>
            <person name="Kagale S."/>
            <person name="Koh C."/>
            <person name="Nixon J."/>
            <person name="Bollina V."/>
            <person name="Clarke W.E."/>
            <person name="Tuteja R."/>
            <person name="Spillane C."/>
            <person name="Robinson S.J."/>
            <person name="Links M.G."/>
            <person name="Clarke C."/>
            <person name="Higgins E.E."/>
            <person name="Huebert T."/>
            <person name="Sharpe A.G."/>
            <person name="Parkin I.A."/>
        </authorList>
    </citation>
    <scope>NUCLEOTIDE SEQUENCE [LARGE SCALE GENOMIC DNA]</scope>
    <source>
        <strain evidence="2">cv. DH55</strain>
    </source>
</reference>
<dbReference type="RefSeq" id="XP_010468246.1">
    <property type="nucleotide sequence ID" value="XM_010469944.2"/>
</dbReference>
<dbReference type="InterPro" id="IPR050796">
    <property type="entry name" value="SCF_F-box_component"/>
</dbReference>
<dbReference type="PROSITE" id="PS50181">
    <property type="entry name" value="FBOX"/>
    <property type="match status" value="1"/>
</dbReference>
<dbReference type="InterPro" id="IPR017451">
    <property type="entry name" value="F-box-assoc_interact_dom"/>
</dbReference>
<sequence>MISNLPVDVLEEILSKVPVTSLRRLRSTCKLWYHHALFKDPGFIKKHSDKTEREYYDVMLIGYEVYSVSSNLNEVHLNSRLRLKGNHSLINRPLSNSDQFGIYEAFHCDGLLLCTAVSRKHEARCVVWNPFSGKTRWIRPISQYQRTREVYALGYNNKELCHNYKILRVISRKDLEIYEFSSNSWRSLDVSTHEKFQHLCVPFHKEAASFSTMALSVVREEHLSLLLYHTGIWKSKIDIWIAKEIETTFTSWSKFLHVDLKPGIMNCNLHPISFFIHEEKKVAVFCDDNNSKVCVVGEDESHQVPLIYKCLYLNYWPFPCPPTVFTYVPRFV</sequence>
<dbReference type="InterPro" id="IPR006527">
    <property type="entry name" value="F-box-assoc_dom_typ1"/>
</dbReference>
<dbReference type="InterPro" id="IPR001810">
    <property type="entry name" value="F-box_dom"/>
</dbReference>
<dbReference type="CDD" id="cd22157">
    <property type="entry name" value="F-box_AtFBW1-like"/>
    <property type="match status" value="1"/>
</dbReference>
<dbReference type="GeneID" id="104748273"/>
<evidence type="ECO:0000259" key="1">
    <source>
        <dbReference type="PROSITE" id="PS50181"/>
    </source>
</evidence>
<feature type="domain" description="F-box" evidence="1">
    <location>
        <begin position="1"/>
        <end position="47"/>
    </location>
</feature>
<accession>A0ABM0WAT8</accession>
<dbReference type="Proteomes" id="UP000694864">
    <property type="component" value="Chromosome 15"/>
</dbReference>
<evidence type="ECO:0000313" key="3">
    <source>
        <dbReference type="RefSeq" id="XP_010468246.1"/>
    </source>
</evidence>
<organism evidence="2 3">
    <name type="scientific">Camelina sativa</name>
    <name type="common">False flax</name>
    <name type="synonym">Myagrum sativum</name>
    <dbReference type="NCBI Taxonomy" id="90675"/>
    <lineage>
        <taxon>Eukaryota</taxon>
        <taxon>Viridiplantae</taxon>
        <taxon>Streptophyta</taxon>
        <taxon>Embryophyta</taxon>
        <taxon>Tracheophyta</taxon>
        <taxon>Spermatophyta</taxon>
        <taxon>Magnoliopsida</taxon>
        <taxon>eudicotyledons</taxon>
        <taxon>Gunneridae</taxon>
        <taxon>Pentapetalae</taxon>
        <taxon>rosids</taxon>
        <taxon>malvids</taxon>
        <taxon>Brassicales</taxon>
        <taxon>Brassicaceae</taxon>
        <taxon>Camelineae</taxon>
        <taxon>Camelina</taxon>
    </lineage>
</organism>